<evidence type="ECO:0000313" key="1">
    <source>
        <dbReference type="EMBL" id="GAI38171.1"/>
    </source>
</evidence>
<feature type="non-terminal residue" evidence="1">
    <location>
        <position position="1"/>
    </location>
</feature>
<dbReference type="EMBL" id="BARV01023562">
    <property type="protein sequence ID" value="GAI38171.1"/>
    <property type="molecule type" value="Genomic_DNA"/>
</dbReference>
<reference evidence="1" key="1">
    <citation type="journal article" date="2014" name="Front. Microbiol.">
        <title>High frequency of phylogenetically diverse reductive dehalogenase-homologous genes in deep subseafloor sedimentary metagenomes.</title>
        <authorList>
            <person name="Kawai M."/>
            <person name="Futagami T."/>
            <person name="Toyoda A."/>
            <person name="Takaki Y."/>
            <person name="Nishi S."/>
            <person name="Hori S."/>
            <person name="Arai W."/>
            <person name="Tsubouchi T."/>
            <person name="Morono Y."/>
            <person name="Uchiyama I."/>
            <person name="Ito T."/>
            <person name="Fujiyama A."/>
            <person name="Inagaki F."/>
            <person name="Takami H."/>
        </authorList>
    </citation>
    <scope>NUCLEOTIDE SEQUENCE</scope>
    <source>
        <strain evidence="1">Expedition CK06-06</strain>
    </source>
</reference>
<organism evidence="1">
    <name type="scientific">marine sediment metagenome</name>
    <dbReference type="NCBI Taxonomy" id="412755"/>
    <lineage>
        <taxon>unclassified sequences</taxon>
        <taxon>metagenomes</taxon>
        <taxon>ecological metagenomes</taxon>
    </lineage>
</organism>
<gene>
    <name evidence="1" type="ORF">S06H3_38633</name>
</gene>
<dbReference type="AlphaFoldDB" id="X1P6S3"/>
<protein>
    <submittedName>
        <fullName evidence="1">Uncharacterized protein</fullName>
    </submittedName>
</protein>
<proteinExistence type="predicted"/>
<comment type="caution">
    <text evidence="1">The sequence shown here is derived from an EMBL/GenBank/DDBJ whole genome shotgun (WGS) entry which is preliminary data.</text>
</comment>
<dbReference type="GO" id="GO:0030246">
    <property type="term" value="F:carbohydrate binding"/>
    <property type="evidence" value="ECO:0007669"/>
    <property type="project" value="InterPro"/>
</dbReference>
<feature type="non-terminal residue" evidence="1">
    <location>
        <position position="268"/>
    </location>
</feature>
<sequence>RFFKDGWGMQDMGVQADTIAVGPTVNSSAKVQIFSINYDTNTITLKNPINRNDGDKVWLYKDSSDRIVLYGSAPDIGAYEYNPSGTTTTTISSSTTTIPATTTTISPTTHSLSGNIKDLSNKAMDGLTVAIGQELSVTTNENGDYVKDALPDGIYTVKPGMSSKTELDYGFKPTSQDVTISDTDMPGVDFIGPLWIQAESKNPTGTLDPAENIIQIIIDEDKDENAGCDKYIKKVPGSAGEISYYFNLEEGDYVIWGRVKAPNINSNS</sequence>
<accession>X1P6S3</accession>
<name>X1P6S3_9ZZZZ</name>
<dbReference type="Gene3D" id="2.60.40.1120">
    <property type="entry name" value="Carboxypeptidase-like, regulatory domain"/>
    <property type="match status" value="1"/>
</dbReference>
<dbReference type="InterPro" id="IPR013784">
    <property type="entry name" value="Carb-bd-like_fold"/>
</dbReference>
<dbReference type="SUPFAM" id="SSF49452">
    <property type="entry name" value="Starch-binding domain-like"/>
    <property type="match status" value="1"/>
</dbReference>